<dbReference type="Proteomes" id="UP000622533">
    <property type="component" value="Unassembled WGS sequence"/>
</dbReference>
<evidence type="ECO:0000313" key="2">
    <source>
        <dbReference type="EMBL" id="MBE9026952.1"/>
    </source>
</evidence>
<reference evidence="2" key="1">
    <citation type="submission" date="2020-10" db="EMBL/GenBank/DDBJ databases">
        <authorList>
            <person name="Castelo-Branco R."/>
            <person name="Eusebio N."/>
            <person name="Adriana R."/>
            <person name="Vieira A."/>
            <person name="Brugerolle De Fraissinette N."/>
            <person name="Rezende De Castro R."/>
            <person name="Schneider M.P."/>
            <person name="Vasconcelos V."/>
            <person name="Leao P.N."/>
        </authorList>
    </citation>
    <scope>NUCLEOTIDE SEQUENCE</scope>
    <source>
        <strain evidence="2">LEGE 12446</strain>
    </source>
</reference>
<organism evidence="2 3">
    <name type="scientific">Desmonostoc muscorum LEGE 12446</name>
    <dbReference type="NCBI Taxonomy" id="1828758"/>
    <lineage>
        <taxon>Bacteria</taxon>
        <taxon>Bacillati</taxon>
        <taxon>Cyanobacteriota</taxon>
        <taxon>Cyanophyceae</taxon>
        <taxon>Nostocales</taxon>
        <taxon>Nostocaceae</taxon>
        <taxon>Desmonostoc</taxon>
    </lineage>
</organism>
<dbReference type="AlphaFoldDB" id="A0A8J6ZTA5"/>
<evidence type="ECO:0000313" key="3">
    <source>
        <dbReference type="Proteomes" id="UP000622533"/>
    </source>
</evidence>
<name>A0A8J6ZTA5_DESMC</name>
<dbReference type="Gene3D" id="3.40.50.1010">
    <property type="entry name" value="5'-nuclease"/>
    <property type="match status" value="1"/>
</dbReference>
<accession>A0A8J6ZTA5</accession>
<dbReference type="InterPro" id="IPR002716">
    <property type="entry name" value="PIN_dom"/>
</dbReference>
<feature type="domain" description="PIN" evidence="1">
    <location>
        <begin position="14"/>
        <end position="135"/>
    </location>
</feature>
<keyword evidence="3" id="KW-1185">Reference proteome</keyword>
<dbReference type="SUPFAM" id="SSF88723">
    <property type="entry name" value="PIN domain-like"/>
    <property type="match status" value="1"/>
</dbReference>
<dbReference type="InterPro" id="IPR029060">
    <property type="entry name" value="PIN-like_dom_sf"/>
</dbReference>
<dbReference type="RefSeq" id="WP_193923808.1">
    <property type="nucleotide sequence ID" value="NZ_JADEXS020000001.1"/>
</dbReference>
<gene>
    <name evidence="2" type="ORF">IQ276_32425</name>
</gene>
<evidence type="ECO:0000259" key="1">
    <source>
        <dbReference type="Pfam" id="PF01850"/>
    </source>
</evidence>
<proteinExistence type="predicted"/>
<dbReference type="EMBL" id="JADEXS010000740">
    <property type="protein sequence ID" value="MBE9026952.1"/>
    <property type="molecule type" value="Genomic_DNA"/>
</dbReference>
<comment type="caution">
    <text evidence="2">The sequence shown here is derived from an EMBL/GenBank/DDBJ whole genome shotgun (WGS) entry which is preliminary data.</text>
</comment>
<sequence length="147" mass="16084">MKISNALAGVSRLFLDTAPVIYFVERNPHFVDLVDPIFDRLETDITAVASGITLSECLVGAIRLGLVDLEQAFVDVLQQEQVVFVEINAGIAREAARIRVCYNLQLPDALQVAAAIIAGCEALLTNDDAFKRVTELRVLVVSELEVE</sequence>
<dbReference type="Pfam" id="PF01850">
    <property type="entry name" value="PIN"/>
    <property type="match status" value="1"/>
</dbReference>
<protein>
    <submittedName>
        <fullName evidence="2">PIN domain-containing protein</fullName>
    </submittedName>
</protein>